<proteinExistence type="predicted"/>
<accession>A0A5R8K9U3</accession>
<gene>
    <name evidence="2" type="ORF">FEM03_19620</name>
</gene>
<dbReference type="RefSeq" id="WP_138088002.1">
    <property type="nucleotide sequence ID" value="NZ_VAUV01000016.1"/>
</dbReference>
<dbReference type="Gene3D" id="1.10.1200.10">
    <property type="entry name" value="ACP-like"/>
    <property type="match status" value="1"/>
</dbReference>
<keyword evidence="3" id="KW-1185">Reference proteome</keyword>
<evidence type="ECO:0000313" key="3">
    <source>
        <dbReference type="Proteomes" id="UP000306196"/>
    </source>
</evidence>
<name>A0A5R8K9U3_9BACT</name>
<protein>
    <submittedName>
        <fullName evidence="2">Acyl carrier protein</fullName>
    </submittedName>
</protein>
<reference evidence="2 3" key="1">
    <citation type="submission" date="2019-05" db="EMBL/GenBank/DDBJ databases">
        <title>Verrucobacter flavum gen. nov., sp. nov. a new member of the family Verrucomicrobiaceae.</title>
        <authorList>
            <person name="Szuroczki S."/>
            <person name="Abbaszade G."/>
            <person name="Szabo A."/>
            <person name="Felfoldi T."/>
            <person name="Schumann P."/>
            <person name="Boka K."/>
            <person name="Keki Z."/>
            <person name="Toumi M."/>
            <person name="Toth E."/>
        </authorList>
    </citation>
    <scope>NUCLEOTIDE SEQUENCE [LARGE SCALE GENOMIC DNA]</scope>
    <source>
        <strain evidence="2 3">MG-N-17</strain>
    </source>
</reference>
<dbReference type="InterPro" id="IPR009081">
    <property type="entry name" value="PP-bd_ACP"/>
</dbReference>
<comment type="caution">
    <text evidence="2">The sequence shown here is derived from an EMBL/GenBank/DDBJ whole genome shotgun (WGS) entry which is preliminary data.</text>
</comment>
<dbReference type="OrthoDB" id="9803943at2"/>
<dbReference type="AlphaFoldDB" id="A0A5R8K9U3"/>
<dbReference type="SUPFAM" id="SSF47336">
    <property type="entry name" value="ACP-like"/>
    <property type="match status" value="1"/>
</dbReference>
<dbReference type="PROSITE" id="PS50075">
    <property type="entry name" value="CARRIER"/>
    <property type="match status" value="1"/>
</dbReference>
<dbReference type="EMBL" id="VAUV01000016">
    <property type="protein sequence ID" value="TLD69078.1"/>
    <property type="molecule type" value="Genomic_DNA"/>
</dbReference>
<dbReference type="InterPro" id="IPR036736">
    <property type="entry name" value="ACP-like_sf"/>
</dbReference>
<evidence type="ECO:0000259" key="1">
    <source>
        <dbReference type="PROSITE" id="PS50075"/>
    </source>
</evidence>
<dbReference type="Proteomes" id="UP000306196">
    <property type="component" value="Unassembled WGS sequence"/>
</dbReference>
<evidence type="ECO:0000313" key="2">
    <source>
        <dbReference type="EMBL" id="TLD69078.1"/>
    </source>
</evidence>
<dbReference type="Pfam" id="PF00550">
    <property type="entry name" value="PP-binding"/>
    <property type="match status" value="1"/>
</dbReference>
<sequence length="88" mass="9429">MDDTQTLKLEIKQALIEELMLPQSADEIADETPLFGQDGLGLDSVDALQLTVAIEKRFGLKLADAEAARKAMGSVNDLAAAIEESRLG</sequence>
<feature type="domain" description="Carrier" evidence="1">
    <location>
        <begin position="2"/>
        <end position="86"/>
    </location>
</feature>
<organism evidence="2 3">
    <name type="scientific">Phragmitibacter flavus</name>
    <dbReference type="NCBI Taxonomy" id="2576071"/>
    <lineage>
        <taxon>Bacteria</taxon>
        <taxon>Pseudomonadati</taxon>
        <taxon>Verrucomicrobiota</taxon>
        <taxon>Verrucomicrobiia</taxon>
        <taxon>Verrucomicrobiales</taxon>
        <taxon>Verrucomicrobiaceae</taxon>
        <taxon>Phragmitibacter</taxon>
    </lineage>
</organism>